<dbReference type="Pfam" id="PF04079">
    <property type="entry name" value="SMC_ScpB"/>
    <property type="match status" value="1"/>
</dbReference>
<name>A0A926F243_9FIRM</name>
<organism evidence="6 7">
    <name type="scientific">Wansuia hejianensis</name>
    <dbReference type="NCBI Taxonomy" id="2763667"/>
    <lineage>
        <taxon>Bacteria</taxon>
        <taxon>Bacillati</taxon>
        <taxon>Bacillota</taxon>
        <taxon>Clostridia</taxon>
        <taxon>Lachnospirales</taxon>
        <taxon>Lachnospiraceae</taxon>
        <taxon>Wansuia</taxon>
    </lineage>
</organism>
<evidence type="ECO:0000256" key="5">
    <source>
        <dbReference type="HAMAP-Rule" id="MF_01804"/>
    </source>
</evidence>
<keyword evidence="1 5" id="KW-0963">Cytoplasm</keyword>
<dbReference type="GO" id="GO:0006260">
    <property type="term" value="P:DNA replication"/>
    <property type="evidence" value="ECO:0007669"/>
    <property type="project" value="UniProtKB-UniRule"/>
</dbReference>
<keyword evidence="2 5" id="KW-0132">Cell division</keyword>
<dbReference type="NCBIfam" id="TIGR00281">
    <property type="entry name" value="SMC-Scp complex subunit ScpB"/>
    <property type="match status" value="1"/>
</dbReference>
<evidence type="ECO:0000256" key="2">
    <source>
        <dbReference type="ARBA" id="ARBA00022618"/>
    </source>
</evidence>
<comment type="function">
    <text evidence="5">Participates in chromosomal partition during cell division. May act via the formation of a condensin-like complex containing Smc and ScpA that pull DNA away from mid-cell into both cell halves.</text>
</comment>
<proteinExistence type="inferred from homology"/>
<dbReference type="SUPFAM" id="SSF46785">
    <property type="entry name" value="Winged helix' DNA-binding domain"/>
    <property type="match status" value="2"/>
</dbReference>
<evidence type="ECO:0000313" key="7">
    <source>
        <dbReference type="Proteomes" id="UP000601522"/>
    </source>
</evidence>
<dbReference type="AlphaFoldDB" id="A0A926F243"/>
<keyword evidence="3 5" id="KW-0159">Chromosome partition</keyword>
<dbReference type="PIRSF" id="PIRSF019345">
    <property type="entry name" value="ScpB"/>
    <property type="match status" value="1"/>
</dbReference>
<gene>
    <name evidence="5 6" type="primary">scpB</name>
    <name evidence="6" type="ORF">H8689_05345</name>
</gene>
<comment type="caution">
    <text evidence="6">The sequence shown here is derived from an EMBL/GenBank/DDBJ whole genome shotgun (WGS) entry which is preliminary data.</text>
</comment>
<keyword evidence="7" id="KW-1185">Reference proteome</keyword>
<dbReference type="RefSeq" id="WP_249323392.1">
    <property type="nucleotide sequence ID" value="NZ_JACRTK010000002.1"/>
</dbReference>
<dbReference type="GO" id="GO:0005737">
    <property type="term" value="C:cytoplasm"/>
    <property type="evidence" value="ECO:0007669"/>
    <property type="project" value="UniProtKB-SubCell"/>
</dbReference>
<sequence>MDDREIKAIIEGLLFTWGDPLNIKDICNILNIDKKRTFNIMKELIDDFDYNRRGLRIVQMEDYYQIGTRPEHYDWIKKLNNAPSKKSLSNAALETLSIIAYRQPVIKSEIEYIRGVKCDRALETLTMKGLIKELGRLEKPGRPIIYGTTEEFLKSFGLQSLDDLPLLEEIEQNLDNIIEE</sequence>
<comment type="subunit">
    <text evidence="5">Homodimer. Homodimerization may be required to stabilize the binding of ScpA to the Smc head domains. Component of a cohesin-like complex composed of ScpA, ScpB and the Smc homodimer, in which ScpA and ScpB bind to the head domain of Smc. The presence of the three proteins is required for the association of the complex with DNA.</text>
</comment>
<evidence type="ECO:0000256" key="3">
    <source>
        <dbReference type="ARBA" id="ARBA00022829"/>
    </source>
</evidence>
<comment type="similarity">
    <text evidence="5">Belongs to the ScpB family.</text>
</comment>
<comment type="subcellular location">
    <subcellularLocation>
        <location evidence="5">Cytoplasm</location>
    </subcellularLocation>
    <text evidence="5">Associated with two foci at the outer edges of the nucleoid region in young cells, and at four foci within both cell halves in older cells.</text>
</comment>
<dbReference type="PANTHER" id="PTHR34298:SF2">
    <property type="entry name" value="SEGREGATION AND CONDENSATION PROTEIN B"/>
    <property type="match status" value="1"/>
</dbReference>
<accession>A0A926F243</accession>
<dbReference type="InterPro" id="IPR036388">
    <property type="entry name" value="WH-like_DNA-bd_sf"/>
</dbReference>
<reference evidence="6 7" key="1">
    <citation type="submission" date="2020-08" db="EMBL/GenBank/DDBJ databases">
        <title>Genome public.</title>
        <authorList>
            <person name="Liu C."/>
            <person name="Sun Q."/>
        </authorList>
    </citation>
    <scope>NUCLEOTIDE SEQUENCE [LARGE SCALE GENOMIC DNA]</scope>
    <source>
        <strain evidence="6 7">NSJ-26</strain>
    </source>
</reference>
<dbReference type="PANTHER" id="PTHR34298">
    <property type="entry name" value="SEGREGATION AND CONDENSATION PROTEIN B"/>
    <property type="match status" value="1"/>
</dbReference>
<dbReference type="EMBL" id="JACRTK010000002">
    <property type="protein sequence ID" value="MBC8590554.1"/>
    <property type="molecule type" value="Genomic_DNA"/>
</dbReference>
<dbReference type="InterPro" id="IPR005234">
    <property type="entry name" value="ScpB_csome_segregation"/>
</dbReference>
<dbReference type="InterPro" id="IPR036390">
    <property type="entry name" value="WH_DNA-bd_sf"/>
</dbReference>
<evidence type="ECO:0000256" key="1">
    <source>
        <dbReference type="ARBA" id="ARBA00022490"/>
    </source>
</evidence>
<evidence type="ECO:0000256" key="4">
    <source>
        <dbReference type="ARBA" id="ARBA00023306"/>
    </source>
</evidence>
<keyword evidence="4 5" id="KW-0131">Cell cycle</keyword>
<dbReference type="GO" id="GO:0051304">
    <property type="term" value="P:chromosome separation"/>
    <property type="evidence" value="ECO:0007669"/>
    <property type="project" value="InterPro"/>
</dbReference>
<dbReference type="Proteomes" id="UP000601522">
    <property type="component" value="Unassembled WGS sequence"/>
</dbReference>
<dbReference type="Gene3D" id="1.10.10.10">
    <property type="entry name" value="Winged helix-like DNA-binding domain superfamily/Winged helix DNA-binding domain"/>
    <property type="match status" value="2"/>
</dbReference>
<dbReference type="HAMAP" id="MF_01804">
    <property type="entry name" value="ScpB"/>
    <property type="match status" value="1"/>
</dbReference>
<protein>
    <recommendedName>
        <fullName evidence="5">Segregation and condensation protein B</fullName>
    </recommendedName>
</protein>
<dbReference type="GO" id="GO:0051301">
    <property type="term" value="P:cell division"/>
    <property type="evidence" value="ECO:0007669"/>
    <property type="project" value="UniProtKB-KW"/>
</dbReference>
<evidence type="ECO:0000313" key="6">
    <source>
        <dbReference type="EMBL" id="MBC8590554.1"/>
    </source>
</evidence>